<feature type="binding site" evidence="11">
    <location>
        <position position="202"/>
    </location>
    <ligand>
        <name>Zn(2+)</name>
        <dbReference type="ChEBI" id="CHEBI:29105"/>
        <label>1</label>
    </ligand>
</feature>
<keyword evidence="5 11" id="KW-0863">Zinc-finger</keyword>
<comment type="caution">
    <text evidence="11">Lacks conserved residue(s) required for the propagation of feature annotation.</text>
</comment>
<dbReference type="Pfam" id="PF00226">
    <property type="entry name" value="DnaJ"/>
    <property type="match status" value="1"/>
</dbReference>
<dbReference type="SUPFAM" id="SSF49493">
    <property type="entry name" value="HSP40/DnaJ peptide-binding domain"/>
    <property type="match status" value="2"/>
</dbReference>
<evidence type="ECO:0000256" key="3">
    <source>
        <dbReference type="ARBA" id="ARBA00022723"/>
    </source>
</evidence>
<dbReference type="SUPFAM" id="SSF57938">
    <property type="entry name" value="DnaJ/Hsp40 cysteine-rich domain"/>
    <property type="match status" value="1"/>
</dbReference>
<evidence type="ECO:0000256" key="7">
    <source>
        <dbReference type="ARBA" id="ARBA00023016"/>
    </source>
</evidence>
<dbReference type="CDD" id="cd06257">
    <property type="entry name" value="DnaJ"/>
    <property type="match status" value="1"/>
</dbReference>
<dbReference type="EMBL" id="CP034841">
    <property type="protein sequence ID" value="QBF34686.1"/>
    <property type="molecule type" value="Genomic_DNA"/>
</dbReference>
<dbReference type="KEGG" id="mphi:EG856_01995"/>
<keyword evidence="3 11" id="KW-0479">Metal-binding</keyword>
<name>A0A4P6MPL8_9BACT</name>
<comment type="cofactor">
    <cofactor evidence="11">
        <name>Zn(2+)</name>
        <dbReference type="ChEBI" id="CHEBI:29105"/>
    </cofactor>
    <text evidence="11">Binds 2 Zn(2+) ions per monomer.</text>
</comment>
<evidence type="ECO:0000256" key="9">
    <source>
        <dbReference type="ARBA" id="ARBA00061004"/>
    </source>
</evidence>
<evidence type="ECO:0000256" key="6">
    <source>
        <dbReference type="ARBA" id="ARBA00022833"/>
    </source>
</evidence>
<feature type="binding site" evidence="11">
    <location>
        <position position="199"/>
    </location>
    <ligand>
        <name>Zn(2+)</name>
        <dbReference type="ChEBI" id="CHEBI:29105"/>
        <label>1</label>
    </ligand>
</feature>
<dbReference type="InterPro" id="IPR008971">
    <property type="entry name" value="HSP40/DnaJ_pept-bd"/>
</dbReference>
<dbReference type="OrthoDB" id="9779889at2"/>
<dbReference type="GO" id="GO:0042026">
    <property type="term" value="P:protein refolding"/>
    <property type="evidence" value="ECO:0007669"/>
    <property type="project" value="TreeGrafter"/>
</dbReference>
<dbReference type="PANTHER" id="PTHR43096:SF48">
    <property type="entry name" value="CHAPERONE PROTEIN DNAJ"/>
    <property type="match status" value="1"/>
</dbReference>
<evidence type="ECO:0000259" key="13">
    <source>
        <dbReference type="PROSITE" id="PS50076"/>
    </source>
</evidence>
<dbReference type="Gene3D" id="2.10.230.10">
    <property type="entry name" value="Heat shock protein DnaJ, cysteine-rich domain"/>
    <property type="match status" value="1"/>
</dbReference>
<feature type="domain" description="J" evidence="13">
    <location>
        <begin position="5"/>
        <end position="69"/>
    </location>
</feature>
<feature type="binding site" evidence="11">
    <location>
        <position position="142"/>
    </location>
    <ligand>
        <name>Zn(2+)</name>
        <dbReference type="ChEBI" id="CHEBI:29105"/>
        <label>1</label>
    </ligand>
</feature>
<reference evidence="15 16" key="1">
    <citation type="submission" date="2019-01" db="EMBL/GenBank/DDBJ databases">
        <title>Complete sequence and annotation of the Mycoplasma phocirhinis strain 852T genome.</title>
        <authorList>
            <person name="Frasca S.Jr."/>
            <person name="Kutish G.F."/>
            <person name="Castellanos Gell J."/>
            <person name="Michaels D.L."/>
            <person name="Brown D.R."/>
        </authorList>
    </citation>
    <scope>NUCLEOTIDE SEQUENCE [LARGE SCALE GENOMIC DNA]</scope>
    <source>
        <strain evidence="15 16">852</strain>
    </source>
</reference>
<dbReference type="GO" id="GO:0009408">
    <property type="term" value="P:response to heat"/>
    <property type="evidence" value="ECO:0007669"/>
    <property type="project" value="InterPro"/>
</dbReference>
<dbReference type="CDD" id="cd10719">
    <property type="entry name" value="DnaJ_zf"/>
    <property type="match status" value="1"/>
</dbReference>
<keyword evidence="16" id="KW-1185">Reference proteome</keyword>
<feature type="binding site" evidence="11">
    <location>
        <position position="159"/>
    </location>
    <ligand>
        <name>Zn(2+)</name>
        <dbReference type="ChEBI" id="CHEBI:29105"/>
        <label>2</label>
    </ligand>
</feature>
<dbReference type="GO" id="GO:0008270">
    <property type="term" value="F:zinc ion binding"/>
    <property type="evidence" value="ECO:0007669"/>
    <property type="project" value="UniProtKB-UniRule"/>
</dbReference>
<dbReference type="GO" id="GO:0005737">
    <property type="term" value="C:cytoplasm"/>
    <property type="evidence" value="ECO:0007669"/>
    <property type="project" value="UniProtKB-SubCell"/>
</dbReference>
<evidence type="ECO:0000256" key="10">
    <source>
        <dbReference type="ARBA" id="ARBA00067609"/>
    </source>
</evidence>
<dbReference type="PRINTS" id="PR00625">
    <property type="entry name" value="JDOMAIN"/>
</dbReference>
<dbReference type="GO" id="GO:0051082">
    <property type="term" value="F:unfolded protein binding"/>
    <property type="evidence" value="ECO:0007669"/>
    <property type="project" value="UniProtKB-UniRule"/>
</dbReference>
<comment type="subcellular location">
    <subcellularLocation>
        <location evidence="11">Cytoplasm</location>
    </subcellularLocation>
</comment>
<dbReference type="HAMAP" id="MF_01152">
    <property type="entry name" value="DnaJ"/>
    <property type="match status" value="1"/>
</dbReference>
<evidence type="ECO:0000256" key="12">
    <source>
        <dbReference type="PROSITE-ProRule" id="PRU00546"/>
    </source>
</evidence>
<evidence type="ECO:0000256" key="4">
    <source>
        <dbReference type="ARBA" id="ARBA00022737"/>
    </source>
</evidence>
<keyword evidence="2 11" id="KW-0235">DNA replication</keyword>
<dbReference type="GO" id="GO:0006260">
    <property type="term" value="P:DNA replication"/>
    <property type="evidence" value="ECO:0007669"/>
    <property type="project" value="UniProtKB-KW"/>
</dbReference>
<dbReference type="Gene3D" id="2.60.260.20">
    <property type="entry name" value="Urease metallochaperone UreE, N-terminal domain"/>
    <property type="match status" value="2"/>
</dbReference>
<organism evidence="15 16">
    <name type="scientific">Mycoplasmopsis phocirhinis</name>
    <dbReference type="NCBI Taxonomy" id="142650"/>
    <lineage>
        <taxon>Bacteria</taxon>
        <taxon>Bacillati</taxon>
        <taxon>Mycoplasmatota</taxon>
        <taxon>Mycoplasmoidales</taxon>
        <taxon>Metamycoplasmataceae</taxon>
        <taxon>Mycoplasmopsis</taxon>
    </lineage>
</organism>
<feature type="zinc finger region" description="CR-type" evidence="12">
    <location>
        <begin position="129"/>
        <end position="211"/>
    </location>
</feature>
<dbReference type="InterPro" id="IPR036410">
    <property type="entry name" value="HSP_DnaJ_Cys-rich_dom_sf"/>
</dbReference>
<dbReference type="Gene3D" id="1.10.287.110">
    <property type="entry name" value="DnaJ domain"/>
    <property type="match status" value="1"/>
</dbReference>
<accession>A0A4P6MPL8</accession>
<dbReference type="InterPro" id="IPR036869">
    <property type="entry name" value="J_dom_sf"/>
</dbReference>
<keyword evidence="8 11" id="KW-0143">Chaperone</keyword>
<evidence type="ECO:0000256" key="2">
    <source>
        <dbReference type="ARBA" id="ARBA00022705"/>
    </source>
</evidence>
<sequence>MSKKDYYKILGISKDASEKEIKTAYRKLAMQYHPDKLKDGTSDKKMQEINEAYQVLSDKEKRANYDRYGSEEGPQGFGGFGADIGGFGDIFGSFFNSFTGSSSSHSYGPSRGDDLLSRIQIDFNDAIKGKQITLELKKWESCEICNGRGAENPSDVITCSTCNGSGQQQIQQRTPFGIINSVSTCRNCGGIGKTIIKKCKQCKGQKYIRKNKKVTFNVAEGADTGDRIKLSGYGERGENGGPSGDMYIEIYVKEHKHYIRKGLNLFLEFPVSFIDIIKENEVLIPTPYGNETIKLRRNHQNGQTLILNGKGVKKNARVGDLRITLKVVIPELTTAEFKKMSKDLEHYSDSTNKNFIKQF</sequence>
<dbReference type="GO" id="GO:0005524">
    <property type="term" value="F:ATP binding"/>
    <property type="evidence" value="ECO:0007669"/>
    <property type="project" value="InterPro"/>
</dbReference>
<proteinExistence type="inferred from homology"/>
<dbReference type="RefSeq" id="WP_130429463.1">
    <property type="nucleotide sequence ID" value="NZ_CP034841.1"/>
</dbReference>
<dbReference type="GO" id="GO:0031072">
    <property type="term" value="F:heat shock protein binding"/>
    <property type="evidence" value="ECO:0007669"/>
    <property type="project" value="InterPro"/>
</dbReference>
<evidence type="ECO:0000256" key="8">
    <source>
        <dbReference type="ARBA" id="ARBA00023186"/>
    </source>
</evidence>
<evidence type="ECO:0000313" key="16">
    <source>
        <dbReference type="Proteomes" id="UP000289326"/>
    </source>
</evidence>
<keyword evidence="7 11" id="KW-0346">Stress response</keyword>
<evidence type="ECO:0000259" key="14">
    <source>
        <dbReference type="PROSITE" id="PS51188"/>
    </source>
</evidence>
<dbReference type="SMART" id="SM00271">
    <property type="entry name" value="DnaJ"/>
    <property type="match status" value="1"/>
</dbReference>
<dbReference type="InterPro" id="IPR012724">
    <property type="entry name" value="DnaJ"/>
</dbReference>
<feature type="binding site" evidence="11">
    <location>
        <position position="145"/>
    </location>
    <ligand>
        <name>Zn(2+)</name>
        <dbReference type="ChEBI" id="CHEBI:29105"/>
        <label>1</label>
    </ligand>
</feature>
<dbReference type="InterPro" id="IPR001305">
    <property type="entry name" value="HSP_DnaJ_Cys-rich_dom"/>
</dbReference>
<gene>
    <name evidence="11 15" type="primary">dnaJ</name>
    <name evidence="15" type="ORF">EG856_01995</name>
</gene>
<comment type="domain">
    <text evidence="11">The J domain is necessary and sufficient to stimulate DnaK ATPase activity. Zinc center 1 plays an important role in the autonomous, DnaK-independent chaperone activity of DnaJ. Zinc center 2 is essential for interaction with DnaK and for DnaJ activity.</text>
</comment>
<feature type="binding site" evidence="11">
    <location>
        <position position="185"/>
    </location>
    <ligand>
        <name>Zn(2+)</name>
        <dbReference type="ChEBI" id="CHEBI:29105"/>
        <label>2</label>
    </ligand>
</feature>
<dbReference type="NCBIfam" id="TIGR02349">
    <property type="entry name" value="DnaJ_bact"/>
    <property type="match status" value="1"/>
</dbReference>
<dbReference type="PROSITE" id="PS51188">
    <property type="entry name" value="ZF_CR"/>
    <property type="match status" value="1"/>
</dbReference>
<evidence type="ECO:0000313" key="15">
    <source>
        <dbReference type="EMBL" id="QBF34686.1"/>
    </source>
</evidence>
<keyword evidence="4 11" id="KW-0677">Repeat</keyword>
<feature type="domain" description="CR-type" evidence="14">
    <location>
        <begin position="129"/>
        <end position="211"/>
    </location>
</feature>
<feature type="binding site" evidence="11">
    <location>
        <position position="162"/>
    </location>
    <ligand>
        <name>Zn(2+)</name>
        <dbReference type="ChEBI" id="CHEBI:29105"/>
        <label>2</label>
    </ligand>
</feature>
<keyword evidence="6 11" id="KW-0862">Zinc</keyword>
<dbReference type="Pfam" id="PF01556">
    <property type="entry name" value="DnaJ_C"/>
    <property type="match status" value="1"/>
</dbReference>
<protein>
    <recommendedName>
        <fullName evidence="10 11">Chaperone protein DnaJ</fullName>
    </recommendedName>
</protein>
<comment type="subunit">
    <text evidence="11">Homodimer.</text>
</comment>
<comment type="similarity">
    <text evidence="9 11">Belongs to the DnaJ family.</text>
</comment>
<feature type="binding site" evidence="11">
    <location>
        <position position="188"/>
    </location>
    <ligand>
        <name>Zn(2+)</name>
        <dbReference type="ChEBI" id="CHEBI:29105"/>
        <label>2</label>
    </ligand>
</feature>
<dbReference type="InterPro" id="IPR001623">
    <property type="entry name" value="DnaJ_domain"/>
</dbReference>
<dbReference type="PANTHER" id="PTHR43096">
    <property type="entry name" value="DNAJ HOMOLOG 1, MITOCHONDRIAL-RELATED"/>
    <property type="match status" value="1"/>
</dbReference>
<comment type="function">
    <text evidence="11">Participates actively in the response to hyperosmotic and heat shock by preventing the aggregation of stress-denatured proteins and by disaggregating proteins, also in an autonomous, DnaK-independent fashion. Unfolded proteins bind initially to DnaJ; upon interaction with the DnaJ-bound protein, DnaK hydrolyzes its bound ATP, resulting in the formation of a stable complex. GrpE releases ADP from DnaK; ATP binding to DnaK triggers the release of the substrate protein, thus completing the reaction cycle. Several rounds of ATP-dependent interactions between DnaJ, DnaK and GrpE are required for fully efficient folding. Also involved, together with DnaK and GrpE, in the DNA replication of plasmids through activation of initiation proteins.</text>
</comment>
<dbReference type="InterPro" id="IPR002939">
    <property type="entry name" value="DnaJ_C"/>
</dbReference>
<dbReference type="FunFam" id="2.10.230.10:FF:000002">
    <property type="entry name" value="Molecular chaperone DnaJ"/>
    <property type="match status" value="1"/>
</dbReference>
<dbReference type="CDD" id="cd10747">
    <property type="entry name" value="DnaJ_C"/>
    <property type="match status" value="1"/>
</dbReference>
<keyword evidence="1 11" id="KW-0963">Cytoplasm</keyword>
<dbReference type="SUPFAM" id="SSF46565">
    <property type="entry name" value="Chaperone J-domain"/>
    <property type="match status" value="1"/>
</dbReference>
<evidence type="ECO:0000256" key="5">
    <source>
        <dbReference type="ARBA" id="ARBA00022771"/>
    </source>
</evidence>
<dbReference type="PROSITE" id="PS50076">
    <property type="entry name" value="DNAJ_2"/>
    <property type="match status" value="1"/>
</dbReference>
<evidence type="ECO:0000256" key="11">
    <source>
        <dbReference type="HAMAP-Rule" id="MF_01152"/>
    </source>
</evidence>
<dbReference type="AlphaFoldDB" id="A0A4P6MPL8"/>
<dbReference type="Proteomes" id="UP000289326">
    <property type="component" value="Chromosome"/>
</dbReference>
<dbReference type="Pfam" id="PF00684">
    <property type="entry name" value="DnaJ_CXXCXGXG"/>
    <property type="match status" value="1"/>
</dbReference>
<evidence type="ECO:0000256" key="1">
    <source>
        <dbReference type="ARBA" id="ARBA00022490"/>
    </source>
</evidence>